<protein>
    <recommendedName>
        <fullName evidence="3">Maturase K</fullName>
    </recommendedName>
</protein>
<comment type="caution">
    <text evidence="1">The sequence shown here is derived from an EMBL/GenBank/DDBJ whole genome shotgun (WGS) entry which is preliminary data.</text>
</comment>
<sequence>VLKNEFAYISSRILLENFLTITSPPILLRVLLEGKIVCVLNYRTSVLFSVETQPKIKKLFNIKSWFGVKDPIPAGLRSRIIY</sequence>
<proteinExistence type="predicted"/>
<dbReference type="AlphaFoldDB" id="A0AAU9X8M5"/>
<evidence type="ECO:0008006" key="3">
    <source>
        <dbReference type="Google" id="ProtNLM"/>
    </source>
</evidence>
<gene>
    <name evidence="1" type="ORF">PMEA_00019379</name>
</gene>
<keyword evidence="2" id="KW-1185">Reference proteome</keyword>
<evidence type="ECO:0000313" key="2">
    <source>
        <dbReference type="Proteomes" id="UP001159428"/>
    </source>
</evidence>
<accession>A0AAU9X8M5</accession>
<evidence type="ECO:0000313" key="1">
    <source>
        <dbReference type="EMBL" id="CAH3140717.1"/>
    </source>
</evidence>
<dbReference type="Proteomes" id="UP001159428">
    <property type="component" value="Unassembled WGS sequence"/>
</dbReference>
<organism evidence="1 2">
    <name type="scientific">Pocillopora meandrina</name>
    <dbReference type="NCBI Taxonomy" id="46732"/>
    <lineage>
        <taxon>Eukaryota</taxon>
        <taxon>Metazoa</taxon>
        <taxon>Cnidaria</taxon>
        <taxon>Anthozoa</taxon>
        <taxon>Hexacorallia</taxon>
        <taxon>Scleractinia</taxon>
        <taxon>Astrocoeniina</taxon>
        <taxon>Pocilloporidae</taxon>
        <taxon>Pocillopora</taxon>
    </lineage>
</organism>
<dbReference type="EMBL" id="CALNXJ010000034">
    <property type="protein sequence ID" value="CAH3140717.1"/>
    <property type="molecule type" value="Genomic_DNA"/>
</dbReference>
<feature type="non-terminal residue" evidence="1">
    <location>
        <position position="1"/>
    </location>
</feature>
<name>A0AAU9X8M5_9CNID</name>
<reference evidence="1 2" key="1">
    <citation type="submission" date="2022-05" db="EMBL/GenBank/DDBJ databases">
        <authorList>
            <consortium name="Genoscope - CEA"/>
            <person name="William W."/>
        </authorList>
    </citation>
    <scope>NUCLEOTIDE SEQUENCE [LARGE SCALE GENOMIC DNA]</scope>
</reference>